<accession>A0A291P619</accession>
<dbReference type="KEGG" id="hbe:BEI_1330"/>
<evidence type="ECO:0000256" key="2">
    <source>
        <dbReference type="ARBA" id="ARBA00023015"/>
    </source>
</evidence>
<gene>
    <name evidence="6" type="ORF">BEI_1330</name>
</gene>
<dbReference type="GO" id="GO:0003700">
    <property type="term" value="F:DNA-binding transcription factor activity"/>
    <property type="evidence" value="ECO:0007669"/>
    <property type="project" value="InterPro"/>
</dbReference>
<dbReference type="CDD" id="cd08473">
    <property type="entry name" value="PBP2_CrgA_like_4"/>
    <property type="match status" value="1"/>
</dbReference>
<keyword evidence="2" id="KW-0805">Transcription regulation</keyword>
<evidence type="ECO:0000313" key="7">
    <source>
        <dbReference type="Proteomes" id="UP000219993"/>
    </source>
</evidence>
<keyword evidence="4" id="KW-0804">Transcription</keyword>
<evidence type="ECO:0000313" key="6">
    <source>
        <dbReference type="EMBL" id="ATJ82317.1"/>
    </source>
</evidence>
<dbReference type="InterPro" id="IPR000847">
    <property type="entry name" value="LysR_HTH_N"/>
</dbReference>
<dbReference type="Proteomes" id="UP000219993">
    <property type="component" value="Chromosome"/>
</dbReference>
<dbReference type="GO" id="GO:0006351">
    <property type="term" value="P:DNA-templated transcription"/>
    <property type="evidence" value="ECO:0007669"/>
    <property type="project" value="TreeGrafter"/>
</dbReference>
<comment type="similarity">
    <text evidence="1">Belongs to the LysR transcriptional regulatory family.</text>
</comment>
<protein>
    <submittedName>
        <fullName evidence="6">Transcriptional regulator, LysR family</fullName>
    </submittedName>
</protein>
<evidence type="ECO:0000256" key="1">
    <source>
        <dbReference type="ARBA" id="ARBA00009437"/>
    </source>
</evidence>
<feature type="domain" description="HTH lysR-type" evidence="5">
    <location>
        <begin position="1"/>
        <end position="59"/>
    </location>
</feature>
<name>A0A291P619_9GAMM</name>
<dbReference type="Pfam" id="PF03466">
    <property type="entry name" value="LysR_substrate"/>
    <property type="match status" value="1"/>
</dbReference>
<evidence type="ECO:0000256" key="4">
    <source>
        <dbReference type="ARBA" id="ARBA00023163"/>
    </source>
</evidence>
<keyword evidence="3" id="KW-0238">DNA-binding</keyword>
<reference evidence="6 7" key="1">
    <citation type="journal article" date="2017" name="Sci. Rep.">
        <title>Revealing the Saline Adaptation Strategies of the Halophilic Bacterium Halomonas beimenensis through High-throughput Omics and Transposon Mutagenesis Approaches.</title>
        <authorList>
            <person name="Chen Y.H."/>
            <person name="Lin S.S."/>
            <person name="Shyu Y.T."/>
        </authorList>
    </citation>
    <scope>NUCLEOTIDE SEQUENCE [LARGE SCALE GENOMIC DNA]</scope>
    <source>
        <strain evidence="6 7">NTU-111</strain>
    </source>
</reference>
<dbReference type="SUPFAM" id="SSF53850">
    <property type="entry name" value="Periplasmic binding protein-like II"/>
    <property type="match status" value="1"/>
</dbReference>
<dbReference type="FunFam" id="1.10.10.10:FF:000001">
    <property type="entry name" value="LysR family transcriptional regulator"/>
    <property type="match status" value="1"/>
</dbReference>
<dbReference type="Gene3D" id="3.40.190.290">
    <property type="match status" value="1"/>
</dbReference>
<dbReference type="PROSITE" id="PS50931">
    <property type="entry name" value="HTH_LYSR"/>
    <property type="match status" value="1"/>
</dbReference>
<evidence type="ECO:0000256" key="3">
    <source>
        <dbReference type="ARBA" id="ARBA00023125"/>
    </source>
</evidence>
<dbReference type="InterPro" id="IPR036390">
    <property type="entry name" value="WH_DNA-bd_sf"/>
</dbReference>
<dbReference type="GO" id="GO:0043565">
    <property type="term" value="F:sequence-specific DNA binding"/>
    <property type="evidence" value="ECO:0007669"/>
    <property type="project" value="TreeGrafter"/>
</dbReference>
<dbReference type="RefSeq" id="WP_097788779.1">
    <property type="nucleotide sequence ID" value="NZ_BAAADT010000029.1"/>
</dbReference>
<dbReference type="Gene3D" id="1.10.10.10">
    <property type="entry name" value="Winged helix-like DNA-binding domain superfamily/Winged helix DNA-binding domain"/>
    <property type="match status" value="1"/>
</dbReference>
<dbReference type="AlphaFoldDB" id="A0A291P619"/>
<sequence>MQDLNDLYYFVQVVDHGGFAPAGRALGIPKSKLSRRIAQLEERLETRLVNRSTRHFSVTEIGQAYYRHCVAMLVEAEAADELIQRNRAEPRGVVRLSCSPSVLHYLITPLLVRFMTKFPKVDVQVEATSRRVDVVKEGFDMAIRIRFPPLEDSDLTMKVLSRSPQRLVAAPSLFEDHPRPRAPADLCQLPTLDFEQPDKQHRWDLVGPDGVTAQIPHRPRLVTDSAETLHEAALAGMGVVKLALLVAGRDLQAGRLVDVLPGWAPRGGILHAVFPSRRCLLPSVRALLDFLAEEIAEEDVRTRDVILATERTSASLDE</sequence>
<dbReference type="EMBL" id="CP021435">
    <property type="protein sequence ID" value="ATJ82317.1"/>
    <property type="molecule type" value="Genomic_DNA"/>
</dbReference>
<dbReference type="PANTHER" id="PTHR30537:SF31">
    <property type="entry name" value="TRANSCRIPTIONAL REGULATOR, LYSR FAMILY"/>
    <property type="match status" value="1"/>
</dbReference>
<dbReference type="NCBIfam" id="NF011573">
    <property type="entry name" value="PRK14997.1"/>
    <property type="match status" value="1"/>
</dbReference>
<dbReference type="InterPro" id="IPR058163">
    <property type="entry name" value="LysR-type_TF_proteobact-type"/>
</dbReference>
<dbReference type="SUPFAM" id="SSF46785">
    <property type="entry name" value="Winged helix' DNA-binding domain"/>
    <property type="match status" value="1"/>
</dbReference>
<dbReference type="InterPro" id="IPR036388">
    <property type="entry name" value="WH-like_DNA-bd_sf"/>
</dbReference>
<organism evidence="6 7">
    <name type="scientific">Halomonas beimenensis</name>
    <dbReference type="NCBI Taxonomy" id="475662"/>
    <lineage>
        <taxon>Bacteria</taxon>
        <taxon>Pseudomonadati</taxon>
        <taxon>Pseudomonadota</taxon>
        <taxon>Gammaproteobacteria</taxon>
        <taxon>Oceanospirillales</taxon>
        <taxon>Halomonadaceae</taxon>
        <taxon>Halomonas</taxon>
    </lineage>
</organism>
<dbReference type="Pfam" id="PF00126">
    <property type="entry name" value="HTH_1"/>
    <property type="match status" value="1"/>
</dbReference>
<dbReference type="PANTHER" id="PTHR30537">
    <property type="entry name" value="HTH-TYPE TRANSCRIPTIONAL REGULATOR"/>
    <property type="match status" value="1"/>
</dbReference>
<keyword evidence="7" id="KW-1185">Reference proteome</keyword>
<proteinExistence type="inferred from homology"/>
<dbReference type="InterPro" id="IPR005119">
    <property type="entry name" value="LysR_subst-bd"/>
</dbReference>
<dbReference type="OrthoDB" id="9815676at2"/>
<evidence type="ECO:0000259" key="5">
    <source>
        <dbReference type="PROSITE" id="PS50931"/>
    </source>
</evidence>